<reference evidence="1 2" key="1">
    <citation type="submission" date="2015-11" db="EMBL/GenBank/DDBJ databases">
        <title>Exploring the genomic traits of fungus-feeding bacterial genus Collimonas.</title>
        <authorList>
            <person name="Song C."/>
            <person name="Schmidt R."/>
            <person name="de Jager V."/>
            <person name="Krzyzanowska D."/>
            <person name="Jongedijk E."/>
            <person name="Cankar K."/>
            <person name="Beekwilder J."/>
            <person name="van Veen A."/>
            <person name="de Boer W."/>
            <person name="van Veen J.A."/>
            <person name="Garbeva P."/>
        </authorList>
    </citation>
    <scope>NUCLEOTIDE SEQUENCE [LARGE SCALE GENOMIC DNA]</scope>
    <source>
        <strain evidence="1 2">Ter291</strain>
    </source>
</reference>
<dbReference type="EMBL" id="CP013236">
    <property type="protein sequence ID" value="AMP13376.1"/>
    <property type="molecule type" value="Genomic_DNA"/>
</dbReference>
<name>A0ABM5Z2U3_9BURK</name>
<protein>
    <submittedName>
        <fullName evidence="1">Phage head completion family protein</fullName>
    </submittedName>
</protein>
<dbReference type="InterPro" id="IPR009225">
    <property type="entry name" value="Phage_head_completion_GpL"/>
</dbReference>
<dbReference type="Proteomes" id="UP000074914">
    <property type="component" value="Chromosome"/>
</dbReference>
<gene>
    <name evidence="1" type="ORF">CPter291_1099</name>
</gene>
<sequence>MVENDGFYVDIHLPQMRDAVRLDGTVTDVRLREAVIAAILHVNYELRDWKLLQIAAGYASLAAVPADRIDRESVLISLYRRAVYCSAKADLIERYRDYDSTASSLSDKKMMEALDNAPGDQRRNAHWAIADIIGRSHLTVELI</sequence>
<evidence type="ECO:0000313" key="2">
    <source>
        <dbReference type="Proteomes" id="UP000074914"/>
    </source>
</evidence>
<dbReference type="Pfam" id="PF05926">
    <property type="entry name" value="Phage_GPL"/>
    <property type="match status" value="1"/>
</dbReference>
<accession>A0ABM5Z2U3</accession>
<evidence type="ECO:0000313" key="1">
    <source>
        <dbReference type="EMBL" id="AMP13376.1"/>
    </source>
</evidence>
<organism evidence="1 2">
    <name type="scientific">Collimonas pratensis</name>
    <dbReference type="NCBI Taxonomy" id="279113"/>
    <lineage>
        <taxon>Bacteria</taxon>
        <taxon>Pseudomonadati</taxon>
        <taxon>Pseudomonadota</taxon>
        <taxon>Betaproteobacteria</taxon>
        <taxon>Burkholderiales</taxon>
        <taxon>Oxalobacteraceae</taxon>
        <taxon>Collimonas</taxon>
    </lineage>
</organism>
<keyword evidence="2" id="KW-1185">Reference proteome</keyword>
<proteinExistence type="predicted"/>